<dbReference type="PROSITE" id="PS50931">
    <property type="entry name" value="HTH_LYSR"/>
    <property type="match status" value="1"/>
</dbReference>
<dbReference type="InterPro" id="IPR036390">
    <property type="entry name" value="WH_DNA-bd_sf"/>
</dbReference>
<dbReference type="PANTHER" id="PTHR30126">
    <property type="entry name" value="HTH-TYPE TRANSCRIPTIONAL REGULATOR"/>
    <property type="match status" value="1"/>
</dbReference>
<dbReference type="PRINTS" id="PR00039">
    <property type="entry name" value="HTHLYSR"/>
</dbReference>
<evidence type="ECO:0000256" key="3">
    <source>
        <dbReference type="ARBA" id="ARBA00023125"/>
    </source>
</evidence>
<dbReference type="InterPro" id="IPR005119">
    <property type="entry name" value="LysR_subst-bd"/>
</dbReference>
<dbReference type="Pfam" id="PF00126">
    <property type="entry name" value="HTH_1"/>
    <property type="match status" value="1"/>
</dbReference>
<feature type="domain" description="HTH lysR-type" evidence="5">
    <location>
        <begin position="1"/>
        <end position="58"/>
    </location>
</feature>
<keyword evidence="7" id="KW-1185">Reference proteome</keyword>
<dbReference type="Proteomes" id="UP000186895">
    <property type="component" value="Unassembled WGS sequence"/>
</dbReference>
<evidence type="ECO:0000256" key="4">
    <source>
        <dbReference type="ARBA" id="ARBA00023163"/>
    </source>
</evidence>
<dbReference type="GO" id="GO:0003700">
    <property type="term" value="F:DNA-binding transcription factor activity"/>
    <property type="evidence" value="ECO:0007669"/>
    <property type="project" value="InterPro"/>
</dbReference>
<comment type="similarity">
    <text evidence="1">Belongs to the LysR transcriptional regulatory family.</text>
</comment>
<evidence type="ECO:0000259" key="5">
    <source>
        <dbReference type="PROSITE" id="PS50931"/>
    </source>
</evidence>
<dbReference type="RefSeq" id="WP_076466024.1">
    <property type="nucleotide sequence ID" value="NZ_FTMN01000013.1"/>
</dbReference>
<keyword evidence="4" id="KW-0804">Transcription</keyword>
<dbReference type="InterPro" id="IPR036388">
    <property type="entry name" value="WH-like_DNA-bd_sf"/>
</dbReference>
<evidence type="ECO:0000313" key="7">
    <source>
        <dbReference type="Proteomes" id="UP000186895"/>
    </source>
</evidence>
<organism evidence="6 7">
    <name type="scientific">Marinobacterium stanieri</name>
    <dbReference type="NCBI Taxonomy" id="49186"/>
    <lineage>
        <taxon>Bacteria</taxon>
        <taxon>Pseudomonadati</taxon>
        <taxon>Pseudomonadota</taxon>
        <taxon>Gammaproteobacteria</taxon>
        <taxon>Oceanospirillales</taxon>
        <taxon>Oceanospirillaceae</taxon>
        <taxon>Marinobacterium</taxon>
    </lineage>
</organism>
<keyword evidence="3 6" id="KW-0238">DNA-binding</keyword>
<proteinExistence type="inferred from homology"/>
<reference evidence="6 7" key="1">
    <citation type="submission" date="2017-01" db="EMBL/GenBank/DDBJ databases">
        <authorList>
            <person name="Mah S.A."/>
            <person name="Swanson W.J."/>
            <person name="Moy G.W."/>
            <person name="Vacquier V.D."/>
        </authorList>
    </citation>
    <scope>NUCLEOTIDE SEQUENCE [LARGE SCALE GENOMIC DNA]</scope>
    <source>
        <strain evidence="6 7">DSM 7027</strain>
    </source>
</reference>
<evidence type="ECO:0000256" key="1">
    <source>
        <dbReference type="ARBA" id="ARBA00009437"/>
    </source>
</evidence>
<keyword evidence="2" id="KW-0805">Transcription regulation</keyword>
<dbReference type="EMBL" id="FTMN01000013">
    <property type="protein sequence ID" value="SIQ98881.1"/>
    <property type="molecule type" value="Genomic_DNA"/>
</dbReference>
<accession>A0A1N6X9G4</accession>
<dbReference type="PANTHER" id="PTHR30126:SF21">
    <property type="entry name" value="TRANSCRIPTIONAL REGULATOR-RELATED"/>
    <property type="match status" value="1"/>
</dbReference>
<gene>
    <name evidence="6" type="ORF">SAMN05421647_11326</name>
</gene>
<dbReference type="SUPFAM" id="SSF53850">
    <property type="entry name" value="Periplasmic binding protein-like II"/>
    <property type="match status" value="1"/>
</dbReference>
<name>A0A1N6X9G4_9GAMM</name>
<dbReference type="Pfam" id="PF03466">
    <property type="entry name" value="LysR_substrate"/>
    <property type="match status" value="1"/>
</dbReference>
<dbReference type="STRING" id="49186.SAMN05421647_11326"/>
<dbReference type="SUPFAM" id="SSF46785">
    <property type="entry name" value="Winged helix' DNA-binding domain"/>
    <property type="match status" value="1"/>
</dbReference>
<evidence type="ECO:0000256" key="2">
    <source>
        <dbReference type="ARBA" id="ARBA00023015"/>
    </source>
</evidence>
<sequence length="280" mass="31626">MDILNLETFIEIASSGSFVRAAERLHVTQTTVTARIKSLESMLGTRLFVRNRAGAKLTNEGEAFLPQANNVLQAWKVAKKSVTLSSGKMSSITLGSENNLWNPLLIKWIHWLSENQPELAINAKISDAESIDQSLKDQKLDGALIHLPNYYSGLHIEQVMEEKLIHVENCNKPLPNLHIDWGTSFDETNRLVASVRESIPYSFDLGPAALNFMLNFGGNGWFRTRVVQPYLNNGRLRRIPNQSEFTYPIYLAYQQNLADLHPAVLDGLRRVARMDAPWLI</sequence>
<dbReference type="FunFam" id="1.10.10.10:FF:000001">
    <property type="entry name" value="LysR family transcriptional regulator"/>
    <property type="match status" value="1"/>
</dbReference>
<dbReference type="InterPro" id="IPR000847">
    <property type="entry name" value="LysR_HTH_N"/>
</dbReference>
<dbReference type="Gene3D" id="1.10.10.10">
    <property type="entry name" value="Winged helix-like DNA-binding domain superfamily/Winged helix DNA-binding domain"/>
    <property type="match status" value="1"/>
</dbReference>
<dbReference type="GO" id="GO:0000976">
    <property type="term" value="F:transcription cis-regulatory region binding"/>
    <property type="evidence" value="ECO:0007669"/>
    <property type="project" value="TreeGrafter"/>
</dbReference>
<protein>
    <submittedName>
        <fullName evidence="6">DNA-binding transcriptional regulator, LysR family</fullName>
    </submittedName>
</protein>
<evidence type="ECO:0000313" key="6">
    <source>
        <dbReference type="EMBL" id="SIQ98881.1"/>
    </source>
</evidence>
<dbReference type="AlphaFoldDB" id="A0A1N6X9G4"/>